<protein>
    <recommendedName>
        <fullName evidence="3">DUF1573 domain-containing protein</fullName>
    </recommendedName>
</protein>
<organism evidence="1 2">
    <name type="scientific">Botrimarina hoheduenensis</name>
    <dbReference type="NCBI Taxonomy" id="2528000"/>
    <lineage>
        <taxon>Bacteria</taxon>
        <taxon>Pseudomonadati</taxon>
        <taxon>Planctomycetota</taxon>
        <taxon>Planctomycetia</taxon>
        <taxon>Pirellulales</taxon>
        <taxon>Lacipirellulaceae</taxon>
        <taxon>Botrimarina</taxon>
    </lineage>
</organism>
<reference evidence="1 2" key="1">
    <citation type="submission" date="2019-02" db="EMBL/GenBank/DDBJ databases">
        <title>Deep-cultivation of Planctomycetes and their phenomic and genomic characterization uncovers novel biology.</title>
        <authorList>
            <person name="Wiegand S."/>
            <person name="Jogler M."/>
            <person name="Boedeker C."/>
            <person name="Pinto D."/>
            <person name="Vollmers J."/>
            <person name="Rivas-Marin E."/>
            <person name="Kohn T."/>
            <person name="Peeters S.H."/>
            <person name="Heuer A."/>
            <person name="Rast P."/>
            <person name="Oberbeckmann S."/>
            <person name="Bunk B."/>
            <person name="Jeske O."/>
            <person name="Meyerdierks A."/>
            <person name="Storesund J.E."/>
            <person name="Kallscheuer N."/>
            <person name="Luecker S."/>
            <person name="Lage O.M."/>
            <person name="Pohl T."/>
            <person name="Merkel B.J."/>
            <person name="Hornburger P."/>
            <person name="Mueller R.-W."/>
            <person name="Bruemmer F."/>
            <person name="Labrenz M."/>
            <person name="Spormann A.M."/>
            <person name="Op Den Camp H."/>
            <person name="Overmann J."/>
            <person name="Amann R."/>
            <person name="Jetten M.S.M."/>
            <person name="Mascher T."/>
            <person name="Medema M.H."/>
            <person name="Devos D.P."/>
            <person name="Kaster A.-K."/>
            <person name="Ovreas L."/>
            <person name="Rohde M."/>
            <person name="Galperin M.Y."/>
            <person name="Jogler C."/>
        </authorList>
    </citation>
    <scope>NUCLEOTIDE SEQUENCE [LARGE SCALE GENOMIC DNA]</scope>
    <source>
        <strain evidence="1 2">Pla111</strain>
    </source>
</reference>
<evidence type="ECO:0008006" key="3">
    <source>
        <dbReference type="Google" id="ProtNLM"/>
    </source>
</evidence>
<comment type="caution">
    <text evidence="1">The sequence shown here is derived from an EMBL/GenBank/DDBJ whole genome shotgun (WGS) entry which is preliminary data.</text>
</comment>
<dbReference type="AlphaFoldDB" id="A0A5C5VTW9"/>
<dbReference type="Pfam" id="PF07610">
    <property type="entry name" value="DUF1573"/>
    <property type="match status" value="1"/>
</dbReference>
<proteinExistence type="predicted"/>
<gene>
    <name evidence="1" type="ORF">Pla111_30690</name>
</gene>
<evidence type="ECO:0000313" key="2">
    <source>
        <dbReference type="Proteomes" id="UP000318995"/>
    </source>
</evidence>
<dbReference type="EMBL" id="SJPH01000009">
    <property type="protein sequence ID" value="TWT41355.1"/>
    <property type="molecule type" value="Genomic_DNA"/>
</dbReference>
<dbReference type="InterPro" id="IPR011467">
    <property type="entry name" value="DUF1573"/>
</dbReference>
<dbReference type="Proteomes" id="UP000318995">
    <property type="component" value="Unassembled WGS sequence"/>
</dbReference>
<name>A0A5C5VTW9_9BACT</name>
<sequence>MNSMFSTGIGFRCIFIVSCVAVIASYRTTDEGTDSQVASKGNRSRDVHAGTVCNASYAEYIFEILNTGHQGFTITDVVKSCGCQDVGVEVGRYVKSGESLSVAYKIPIGSGGEQVGRLLIKTDSQHPRLGEIALTLRANFPRRIFSIPRELEFIKNKYGGYEPLSLVLSSDVPGVLSSLSRAEVSKGHVSVSQNMKTESAVGYEVSVVDLGSSGDAYDMVTFRFSDAITKVYGVRVKVRN</sequence>
<keyword evidence="2" id="KW-1185">Reference proteome</keyword>
<accession>A0A5C5VTW9</accession>
<evidence type="ECO:0000313" key="1">
    <source>
        <dbReference type="EMBL" id="TWT41355.1"/>
    </source>
</evidence>